<protein>
    <recommendedName>
        <fullName evidence="4">AB hydrolase-1 domain-containing protein</fullName>
    </recommendedName>
</protein>
<evidence type="ECO:0000313" key="6">
    <source>
        <dbReference type="Proteomes" id="UP001500630"/>
    </source>
</evidence>
<dbReference type="InterPro" id="IPR029058">
    <property type="entry name" value="AB_hydrolase_fold"/>
</dbReference>
<dbReference type="InterPro" id="IPR000073">
    <property type="entry name" value="AB_hydrolase_1"/>
</dbReference>
<dbReference type="InterPro" id="IPR002410">
    <property type="entry name" value="Peptidase_S33"/>
</dbReference>
<dbReference type="PRINTS" id="PR00793">
    <property type="entry name" value="PROAMNOPTASE"/>
</dbReference>
<keyword evidence="2" id="KW-0378">Hydrolase</keyword>
<comment type="caution">
    <text evidence="5">The sequence shown here is derived from an EMBL/GenBank/DDBJ whole genome shotgun (WGS) entry which is preliminary data.</text>
</comment>
<gene>
    <name evidence="5" type="ORF">GCM10022419_038930</name>
</gene>
<evidence type="ECO:0000313" key="5">
    <source>
        <dbReference type="EMBL" id="GAA3554746.1"/>
    </source>
</evidence>
<dbReference type="SUPFAM" id="SSF53474">
    <property type="entry name" value="alpha/beta-Hydrolases"/>
    <property type="match status" value="1"/>
</dbReference>
<dbReference type="EMBL" id="BAABDQ010000007">
    <property type="protein sequence ID" value="GAA3554746.1"/>
    <property type="molecule type" value="Genomic_DNA"/>
</dbReference>
<dbReference type="InterPro" id="IPR050266">
    <property type="entry name" value="AB_hydrolase_sf"/>
</dbReference>
<proteinExistence type="inferred from homology"/>
<evidence type="ECO:0000256" key="3">
    <source>
        <dbReference type="SAM" id="MobiDB-lite"/>
    </source>
</evidence>
<dbReference type="PANTHER" id="PTHR43798">
    <property type="entry name" value="MONOACYLGLYCEROL LIPASE"/>
    <property type="match status" value="1"/>
</dbReference>
<evidence type="ECO:0000256" key="1">
    <source>
        <dbReference type="ARBA" id="ARBA00010088"/>
    </source>
</evidence>
<dbReference type="Pfam" id="PF00561">
    <property type="entry name" value="Abhydrolase_1"/>
    <property type="match status" value="1"/>
</dbReference>
<feature type="region of interest" description="Disordered" evidence="3">
    <location>
        <begin position="202"/>
        <end position="228"/>
    </location>
</feature>
<comment type="similarity">
    <text evidence="1">Belongs to the peptidase S33 family.</text>
</comment>
<keyword evidence="6" id="KW-1185">Reference proteome</keyword>
<dbReference type="RefSeq" id="WP_345563538.1">
    <property type="nucleotide sequence ID" value="NZ_BAABDQ010000007.1"/>
</dbReference>
<name>A0ABP6WRB9_9ACTN</name>
<feature type="domain" description="AB hydrolase-1" evidence="4">
    <location>
        <begin position="47"/>
        <end position="311"/>
    </location>
</feature>
<evidence type="ECO:0000259" key="4">
    <source>
        <dbReference type="Pfam" id="PF00561"/>
    </source>
</evidence>
<reference evidence="6" key="1">
    <citation type="journal article" date="2019" name="Int. J. Syst. Evol. Microbiol.">
        <title>The Global Catalogue of Microorganisms (GCM) 10K type strain sequencing project: providing services to taxonomists for standard genome sequencing and annotation.</title>
        <authorList>
            <consortium name="The Broad Institute Genomics Platform"/>
            <consortium name="The Broad Institute Genome Sequencing Center for Infectious Disease"/>
            <person name="Wu L."/>
            <person name="Ma J."/>
        </authorList>
    </citation>
    <scope>NUCLEOTIDE SEQUENCE [LARGE SCALE GENOMIC DNA]</scope>
    <source>
        <strain evidence="6">JCM 17326</strain>
    </source>
</reference>
<dbReference type="Proteomes" id="UP001500630">
    <property type="component" value="Unassembled WGS sequence"/>
</dbReference>
<accession>A0ABP6WRB9</accession>
<dbReference type="Gene3D" id="3.40.50.1820">
    <property type="entry name" value="alpha/beta hydrolase"/>
    <property type="match status" value="1"/>
</dbReference>
<dbReference type="PANTHER" id="PTHR43798:SF31">
    <property type="entry name" value="AB HYDROLASE SUPERFAMILY PROTEIN YCLE"/>
    <property type="match status" value="1"/>
</dbReference>
<organism evidence="5 6">
    <name type="scientific">Nonomuraea rosea</name>
    <dbReference type="NCBI Taxonomy" id="638574"/>
    <lineage>
        <taxon>Bacteria</taxon>
        <taxon>Bacillati</taxon>
        <taxon>Actinomycetota</taxon>
        <taxon>Actinomycetes</taxon>
        <taxon>Streptosporangiales</taxon>
        <taxon>Streptosporangiaceae</taxon>
        <taxon>Nonomuraea</taxon>
    </lineage>
</organism>
<sequence>MDETTLPKTTLPETTLPETVLSETTPAETVLTDDGVELWAVRAGEGPPVVFCHGGPGLWDTLEDVAGPLSGVAAVHRWDQRGCGRSQRTGPYSVARTLADLDAVRRHFGLADMVLLGHSWGAQLALRYTLEHPEHVRGLIYVSGTGIDRGATWRDEYARNLRERLGGDLERWQALESKERTEAEDREMSVLQWTADFVDDARDHSQDRSGSHSRDRSRDRSRDHGRARELAERMATPWLGVNFACNAAINAENRRSWGMPELHAACAASEVPVLIVDGAEDIRPRRAVDSLERALPRVSRVVLEGAGHLPWAEDPDGFQAAVRAFLTT</sequence>
<evidence type="ECO:0000256" key="2">
    <source>
        <dbReference type="ARBA" id="ARBA00022801"/>
    </source>
</evidence>